<sequence>MEQAGKAVGAIWNDTRQSMEQPSPGEGLTTKFITLGQLLNIVDGTLIRGKKDLLLSSANYGKPKYLRAEHLYFFSIKKSRTDQLNAIRRVGPRAVVIPSSVSALSVPLSTAVISVREPYVAFWRLAMWNWKQAAVKVVGITGSAGKSTTTEMVSAILSQKKPIVKTMGNLNTFTYLPSYLTRLSPRHEYLVLEMGMKSLNNIARQCRIVRPDIGVVTNVGEAHVGSLGNLDTIVRAKQELIDGMNPKGILWLNADNERSRKLSTRNFSGKVYTFGIKNIADIRAKDIEQRTNGLVFTACFDGKSVPFFIPAIGRHNVYNALAAIGVARSLGIPIEQIRKGLAVFRPPRMRMQLVKGSRNRWLINDAWNANPSAMVAGLKSFREWEAKRPHVAVLGDMLELGHLTRSAHQQVGWIAAHLPLTQLITVGKYARLIAQSAIKKGMDPKKVFHYHSIAPLLRHLKQLPDNAVIYFKASRKMHLEKVIRKLKKG</sequence>
<evidence type="ECO:0000256" key="3">
    <source>
        <dbReference type="ARBA" id="ARBA00022741"/>
    </source>
</evidence>
<comment type="subcellular location">
    <subcellularLocation>
        <location evidence="6">Cytoplasm</location>
    </subcellularLocation>
</comment>
<name>A0ABS2WJ40_9BACL</name>
<dbReference type="GO" id="GO:0016874">
    <property type="term" value="F:ligase activity"/>
    <property type="evidence" value="ECO:0007669"/>
    <property type="project" value="UniProtKB-KW"/>
</dbReference>
<keyword evidence="2 6" id="KW-0132">Cell division</keyword>
<comment type="catalytic activity">
    <reaction evidence="6">
        <text>D-alanyl-D-alanine + UDP-N-acetyl-alpha-D-muramoyl-L-alanyl-gamma-D-glutamyl-meso-2,6-diaminopimelate + ATP = UDP-N-acetyl-alpha-D-muramoyl-L-alanyl-gamma-D-glutamyl-meso-2,6-diaminopimeloyl-D-alanyl-D-alanine + ADP + phosphate + H(+)</text>
        <dbReference type="Rhea" id="RHEA:28374"/>
        <dbReference type="ChEBI" id="CHEBI:15378"/>
        <dbReference type="ChEBI" id="CHEBI:30616"/>
        <dbReference type="ChEBI" id="CHEBI:43474"/>
        <dbReference type="ChEBI" id="CHEBI:57822"/>
        <dbReference type="ChEBI" id="CHEBI:61386"/>
        <dbReference type="ChEBI" id="CHEBI:83905"/>
        <dbReference type="ChEBI" id="CHEBI:456216"/>
        <dbReference type="EC" id="6.3.2.10"/>
    </reaction>
</comment>
<dbReference type="InterPro" id="IPR004101">
    <property type="entry name" value="Mur_ligase_C"/>
</dbReference>
<accession>A0ABS2WJ40</accession>
<gene>
    <name evidence="9" type="ORF">JQC72_08015</name>
</gene>
<dbReference type="InterPro" id="IPR051046">
    <property type="entry name" value="MurCDEF_CellWall_CoF430Synth"/>
</dbReference>
<comment type="caution">
    <text evidence="9">The sequence shown here is derived from an EMBL/GenBank/DDBJ whole genome shotgun (WGS) entry which is preliminary data.</text>
</comment>
<evidence type="ECO:0000259" key="8">
    <source>
        <dbReference type="Pfam" id="PF08245"/>
    </source>
</evidence>
<comment type="function">
    <text evidence="6">Involved in cell wall formation. Catalyzes the final step in the synthesis of UDP-N-acetylmuramoyl-pentapeptide, the precursor of murein.</text>
</comment>
<proteinExistence type="predicted"/>
<dbReference type="PANTHER" id="PTHR43024">
    <property type="entry name" value="UDP-N-ACETYLMURAMOYL-TRIPEPTIDE--D-ALANYL-D-ALANINE LIGASE"/>
    <property type="match status" value="1"/>
</dbReference>
<dbReference type="NCBIfam" id="TIGR01143">
    <property type="entry name" value="murF"/>
    <property type="match status" value="1"/>
</dbReference>
<evidence type="ECO:0000256" key="5">
    <source>
        <dbReference type="ARBA" id="ARBA00023306"/>
    </source>
</evidence>
<dbReference type="Pfam" id="PF08245">
    <property type="entry name" value="Mur_ligase_M"/>
    <property type="match status" value="1"/>
</dbReference>
<keyword evidence="4" id="KW-0067">ATP-binding</keyword>
<reference evidence="9" key="1">
    <citation type="journal article" date="2024" name="Int. J. Syst. Evol. Microbiol.">
        <title>Polycladomyces zharkentensis sp. nov., a novel thermophilic cellulose- and starch-degrading member of the Bacillota from a geothermal aquifer in Kazakhstan.</title>
        <authorList>
            <person name="Mashzhan A."/>
            <person name="Kistaubayeva A."/>
            <person name="Javier-Lopez R."/>
            <person name="Bissenova U."/>
            <person name="Bissenbay A."/>
            <person name="Birkeland N.K."/>
        </authorList>
    </citation>
    <scope>NUCLEOTIDE SEQUENCE</scope>
    <source>
        <strain evidence="9">ZKZ2T</strain>
    </source>
</reference>
<dbReference type="EC" id="6.3.2.10" evidence="6"/>
<evidence type="ECO:0000259" key="7">
    <source>
        <dbReference type="Pfam" id="PF02875"/>
    </source>
</evidence>
<keyword evidence="3" id="KW-0547">Nucleotide-binding</keyword>
<protein>
    <recommendedName>
        <fullName evidence="6">UDP-N-acetylmuramoyl-tripeptide--D-alanyl-D-alanine ligase</fullName>
        <ecNumber evidence="6">6.3.2.10</ecNumber>
    </recommendedName>
</protein>
<evidence type="ECO:0000313" key="10">
    <source>
        <dbReference type="Proteomes" id="UP001177120"/>
    </source>
</evidence>
<dbReference type="Pfam" id="PF02875">
    <property type="entry name" value="Mur_ligase_C"/>
    <property type="match status" value="1"/>
</dbReference>
<feature type="domain" description="Mur ligase C-terminal" evidence="7">
    <location>
        <begin position="349"/>
        <end position="475"/>
    </location>
</feature>
<evidence type="ECO:0000256" key="1">
    <source>
        <dbReference type="ARBA" id="ARBA00022598"/>
    </source>
</evidence>
<dbReference type="SUPFAM" id="SSF53244">
    <property type="entry name" value="MurD-like peptide ligases, peptide-binding domain"/>
    <property type="match status" value="1"/>
</dbReference>
<evidence type="ECO:0000256" key="6">
    <source>
        <dbReference type="RuleBase" id="RU004136"/>
    </source>
</evidence>
<evidence type="ECO:0000256" key="4">
    <source>
        <dbReference type="ARBA" id="ARBA00022840"/>
    </source>
</evidence>
<keyword evidence="6" id="KW-0573">Peptidoglycan synthesis</keyword>
<dbReference type="EMBL" id="JAFHAP010000008">
    <property type="protein sequence ID" value="MBN2909471.1"/>
    <property type="molecule type" value="Genomic_DNA"/>
</dbReference>
<keyword evidence="6" id="KW-0133">Cell shape</keyword>
<evidence type="ECO:0000313" key="9">
    <source>
        <dbReference type="EMBL" id="MBN2909471.1"/>
    </source>
</evidence>
<dbReference type="PANTHER" id="PTHR43024:SF1">
    <property type="entry name" value="UDP-N-ACETYLMURAMOYL-TRIPEPTIDE--D-ALANYL-D-ALANINE LIGASE"/>
    <property type="match status" value="1"/>
</dbReference>
<dbReference type="Gene3D" id="3.40.1190.10">
    <property type="entry name" value="Mur-like, catalytic domain"/>
    <property type="match status" value="1"/>
</dbReference>
<evidence type="ECO:0000256" key="2">
    <source>
        <dbReference type="ARBA" id="ARBA00022618"/>
    </source>
</evidence>
<keyword evidence="5 6" id="KW-0131">Cell cycle</keyword>
<keyword evidence="6" id="KW-0961">Cell wall biogenesis/degradation</keyword>
<dbReference type="InterPro" id="IPR005863">
    <property type="entry name" value="UDP-N-AcMur_synth"/>
</dbReference>
<dbReference type="InterPro" id="IPR036565">
    <property type="entry name" value="Mur-like_cat_sf"/>
</dbReference>
<dbReference type="Proteomes" id="UP001177120">
    <property type="component" value="Unassembled WGS sequence"/>
</dbReference>
<dbReference type="InterPro" id="IPR036615">
    <property type="entry name" value="Mur_ligase_C_dom_sf"/>
</dbReference>
<feature type="domain" description="Mur ligase central" evidence="8">
    <location>
        <begin position="140"/>
        <end position="327"/>
    </location>
</feature>
<keyword evidence="10" id="KW-1185">Reference proteome</keyword>
<keyword evidence="1 9" id="KW-0436">Ligase</keyword>
<dbReference type="InterPro" id="IPR013221">
    <property type="entry name" value="Mur_ligase_cen"/>
</dbReference>
<dbReference type="RefSeq" id="WP_205494601.1">
    <property type="nucleotide sequence ID" value="NZ_JAFHAP010000008.1"/>
</dbReference>
<dbReference type="SUPFAM" id="SSF53623">
    <property type="entry name" value="MurD-like peptide ligases, catalytic domain"/>
    <property type="match status" value="1"/>
</dbReference>
<comment type="pathway">
    <text evidence="6">Cell wall biogenesis; peptidoglycan biosynthesis.</text>
</comment>
<organism evidence="9 10">
    <name type="scientific">Polycladomyces zharkentensis</name>
    <dbReference type="NCBI Taxonomy" id="2807616"/>
    <lineage>
        <taxon>Bacteria</taxon>
        <taxon>Bacillati</taxon>
        <taxon>Bacillota</taxon>
        <taxon>Bacilli</taxon>
        <taxon>Bacillales</taxon>
        <taxon>Thermoactinomycetaceae</taxon>
        <taxon>Polycladomyces</taxon>
    </lineage>
</organism>
<dbReference type="Gene3D" id="3.90.190.20">
    <property type="entry name" value="Mur ligase, C-terminal domain"/>
    <property type="match status" value="1"/>
</dbReference>